<name>A0A327NLH5_9BACT</name>
<dbReference type="OrthoDB" id="953917at2"/>
<reference evidence="3 4" key="1">
    <citation type="submission" date="2018-06" db="EMBL/GenBank/DDBJ databases">
        <title>Spirosoma sp. HMF3257 Genome sequencing and assembly.</title>
        <authorList>
            <person name="Kang H."/>
            <person name="Cha I."/>
            <person name="Kim H."/>
            <person name="Kang J."/>
            <person name="Joh K."/>
        </authorList>
    </citation>
    <scope>NUCLEOTIDE SEQUENCE [LARGE SCALE GENOMIC DNA]</scope>
    <source>
        <strain evidence="3 4">HMF3257</strain>
    </source>
</reference>
<dbReference type="EMBL" id="QLII01000001">
    <property type="protein sequence ID" value="RAI74926.1"/>
    <property type="molecule type" value="Genomic_DNA"/>
</dbReference>
<evidence type="ECO:0000313" key="4">
    <source>
        <dbReference type="Proteomes" id="UP000249016"/>
    </source>
</evidence>
<sequence length="156" mass="17275">MVRSFIFITLLTLIGTAFRPAFSPAFDNVTGTWKRTAMTLVEATGKTTDMMALMNQSMPCSKDITYTFLSDGQMKTVVPDACGAMKKTIEDMSTNGHWSMSGQKMTVTTTMKGIPPATYDVSVQGNSMTWVFNFTDNPQAPNPTKAKRMTLVYQRI</sequence>
<feature type="domain" description="Lipocalin-like" evidence="2">
    <location>
        <begin position="30"/>
        <end position="130"/>
    </location>
</feature>
<protein>
    <recommendedName>
        <fullName evidence="2">Lipocalin-like domain-containing protein</fullName>
    </recommendedName>
</protein>
<organism evidence="3 4">
    <name type="scientific">Spirosoma telluris</name>
    <dbReference type="NCBI Taxonomy" id="2183553"/>
    <lineage>
        <taxon>Bacteria</taxon>
        <taxon>Pseudomonadati</taxon>
        <taxon>Bacteroidota</taxon>
        <taxon>Cytophagia</taxon>
        <taxon>Cytophagales</taxon>
        <taxon>Cytophagaceae</taxon>
        <taxon>Spirosoma</taxon>
    </lineage>
</organism>
<evidence type="ECO:0000313" key="3">
    <source>
        <dbReference type="EMBL" id="RAI74926.1"/>
    </source>
</evidence>
<evidence type="ECO:0000256" key="1">
    <source>
        <dbReference type="SAM" id="SignalP"/>
    </source>
</evidence>
<proteinExistence type="predicted"/>
<dbReference type="Proteomes" id="UP000249016">
    <property type="component" value="Unassembled WGS sequence"/>
</dbReference>
<accession>A0A327NLH5</accession>
<keyword evidence="4" id="KW-1185">Reference proteome</keyword>
<comment type="caution">
    <text evidence="3">The sequence shown here is derived from an EMBL/GenBank/DDBJ whole genome shotgun (WGS) entry which is preliminary data.</text>
</comment>
<dbReference type="InterPro" id="IPR024311">
    <property type="entry name" value="Lipocalin-like"/>
</dbReference>
<dbReference type="AlphaFoldDB" id="A0A327NLH5"/>
<dbReference type="Pfam" id="PF13648">
    <property type="entry name" value="Lipocalin_4"/>
    <property type="match status" value="1"/>
</dbReference>
<dbReference type="RefSeq" id="WP_111342688.1">
    <property type="nucleotide sequence ID" value="NZ_QLII01000001.1"/>
</dbReference>
<gene>
    <name evidence="3" type="ORF">HMF3257_13060</name>
</gene>
<evidence type="ECO:0000259" key="2">
    <source>
        <dbReference type="Pfam" id="PF13648"/>
    </source>
</evidence>
<keyword evidence="1" id="KW-0732">Signal</keyword>
<feature type="signal peptide" evidence="1">
    <location>
        <begin position="1"/>
        <end position="19"/>
    </location>
</feature>
<feature type="chain" id="PRO_5016342529" description="Lipocalin-like domain-containing protein" evidence="1">
    <location>
        <begin position="20"/>
        <end position="156"/>
    </location>
</feature>